<feature type="transmembrane region" description="Helical" evidence="2">
    <location>
        <begin position="40"/>
        <end position="63"/>
    </location>
</feature>
<evidence type="ECO:0000256" key="2">
    <source>
        <dbReference type="SAM" id="Phobius"/>
    </source>
</evidence>
<feature type="compositionally biased region" description="Acidic residues" evidence="1">
    <location>
        <begin position="104"/>
        <end position="115"/>
    </location>
</feature>
<keyword evidence="2" id="KW-0472">Membrane</keyword>
<accession>A0A6N8F6C1</accession>
<feature type="region of interest" description="Disordered" evidence="1">
    <location>
        <begin position="78"/>
        <end position="115"/>
    </location>
</feature>
<evidence type="ECO:0000313" key="4">
    <source>
        <dbReference type="Proteomes" id="UP000439994"/>
    </source>
</evidence>
<feature type="compositionally biased region" description="Polar residues" evidence="1">
    <location>
        <begin position="1"/>
        <end position="11"/>
    </location>
</feature>
<feature type="compositionally biased region" description="Basic and acidic residues" evidence="1">
    <location>
        <begin position="82"/>
        <end position="103"/>
    </location>
</feature>
<keyword evidence="4" id="KW-1185">Reference proteome</keyword>
<keyword evidence="2" id="KW-1133">Transmembrane helix</keyword>
<feature type="region of interest" description="Disordered" evidence="1">
    <location>
        <begin position="1"/>
        <end position="31"/>
    </location>
</feature>
<reference evidence="3 4" key="1">
    <citation type="submission" date="2019-11" db="EMBL/GenBank/DDBJ databases">
        <title>P. haliotis isolates from Z. marina roots.</title>
        <authorList>
            <person name="Cohen M."/>
            <person name="Jospin G."/>
            <person name="Eisen J.A."/>
            <person name="Coil D.A."/>
        </authorList>
    </citation>
    <scope>NUCLEOTIDE SEQUENCE [LARGE SCALE GENOMIC DNA]</scope>
    <source>
        <strain evidence="3 4">UCD-MCMsp1aY</strain>
    </source>
</reference>
<comment type="caution">
    <text evidence="3">The sequence shown here is derived from an EMBL/GenBank/DDBJ whole genome shotgun (WGS) entry which is preliminary data.</text>
</comment>
<dbReference type="EMBL" id="WOCD01000003">
    <property type="protein sequence ID" value="MUH71893.1"/>
    <property type="molecule type" value="Genomic_DNA"/>
</dbReference>
<evidence type="ECO:0000313" key="3">
    <source>
        <dbReference type="EMBL" id="MUH71893.1"/>
    </source>
</evidence>
<sequence length="115" mass="12721">MTENESGSEAATDTLDQELSENIEASADKVEEVKEEPVPVGLIITLNLVILTVGFLVIWLFVLKRSIPNPLKLIKFKKKSKSDKNTDPENKEKSAEKAPKQEGSDDILDLSLPDD</sequence>
<name>A0A6N8F6C1_9GAMM</name>
<organism evidence="3 4">
    <name type="scientific">Psychrosphaera haliotis</name>
    <dbReference type="NCBI Taxonomy" id="555083"/>
    <lineage>
        <taxon>Bacteria</taxon>
        <taxon>Pseudomonadati</taxon>
        <taxon>Pseudomonadota</taxon>
        <taxon>Gammaproteobacteria</taxon>
        <taxon>Alteromonadales</taxon>
        <taxon>Pseudoalteromonadaceae</taxon>
        <taxon>Psychrosphaera</taxon>
    </lineage>
</organism>
<protein>
    <submittedName>
        <fullName evidence="3">Uncharacterized protein</fullName>
    </submittedName>
</protein>
<dbReference type="AlphaFoldDB" id="A0A6N8F6C1"/>
<gene>
    <name evidence="3" type="ORF">GNP35_05060</name>
</gene>
<evidence type="ECO:0000256" key="1">
    <source>
        <dbReference type="SAM" id="MobiDB-lite"/>
    </source>
</evidence>
<keyword evidence="2" id="KW-0812">Transmembrane</keyword>
<dbReference type="Proteomes" id="UP000439994">
    <property type="component" value="Unassembled WGS sequence"/>
</dbReference>
<proteinExistence type="predicted"/>